<keyword evidence="3" id="KW-0547">Nucleotide-binding</keyword>
<sequence>MTQPGPATLWTPPDSAFSDSALARFALANGFDPRRYDELHGWSVSRRDEFWDALWDFTGVLGDKGDVVEQPPRTEGADLDQLPSLRHGRMFGTRYFPHGRLNVAENLLRGEPGRLAVLAADETGIHTRLTVAQLRGRVAAVQAGLRAAGVGEGDVVAGILPNTVENLTTMIATLSLGAAWAGCSPDFGVAGLVDRIGQVAPSVVVAAQSYAYNGRDFDVRAKAEEVVARLGTAPDLVLVGSPRWDEQFTDETSALTLERFPFDAPGLIMFTSGTTGLPKAIVHSAGGVLLQHLKEHVLHGDVRPGDVHSWFTSTAWMMYAWVVSVLAAEAAVVLIDGNPSPRLPDGTVDCGHLWRMADDAGLTHFGTSPRYLSGLMDAGYAPREHHDLGALRSVLSAGAPVSAEQYDWLYAEVKRDMVFASICGGTEIHGCFQLGSPLHPVRRGEITCVALGHAVSVLDDRGAPVVGEKGELVCTEPFPSMPLTFLGDGGLRRYHDTYFAERPDVWTHGDLAELTPRRSVVVHGRSDTTLKPNGVRIGTAEIYRVVDQRPEIAESLVFGHTARTDEEVVLCLVMAEGHELTPGFTKELKADIRAQASPRHVPAHVFAVSEVPYTLNGKKVEGAARTAAGGGTVKNEASLANPGSLHEFRALFA</sequence>
<keyword evidence="4" id="KW-0067">ATP-binding</keyword>
<evidence type="ECO:0000256" key="2">
    <source>
        <dbReference type="ARBA" id="ARBA00022598"/>
    </source>
</evidence>
<dbReference type="AlphaFoldDB" id="A0A917GKR2"/>
<dbReference type="PANTHER" id="PTHR42921">
    <property type="entry name" value="ACETOACETYL-COA SYNTHETASE"/>
    <property type="match status" value="1"/>
</dbReference>
<dbReference type="RefSeq" id="WP_188534740.1">
    <property type="nucleotide sequence ID" value="NZ_BMEQ01000003.1"/>
</dbReference>
<dbReference type="Pfam" id="PF00501">
    <property type="entry name" value="AMP-binding"/>
    <property type="match status" value="1"/>
</dbReference>
<dbReference type="PANTHER" id="PTHR42921:SF1">
    <property type="entry name" value="ACETOACETYL-COA SYNTHETASE"/>
    <property type="match status" value="1"/>
</dbReference>
<evidence type="ECO:0000259" key="6">
    <source>
        <dbReference type="Pfam" id="PF13193"/>
    </source>
</evidence>
<protein>
    <submittedName>
        <fullName evidence="7">Acetoacetate-CoA ligase</fullName>
    </submittedName>
</protein>
<comment type="similarity">
    <text evidence="1">Belongs to the ATP-dependent AMP-binding enzyme family.</text>
</comment>
<evidence type="ECO:0000256" key="1">
    <source>
        <dbReference type="ARBA" id="ARBA00006432"/>
    </source>
</evidence>
<evidence type="ECO:0000313" key="8">
    <source>
        <dbReference type="Proteomes" id="UP000638848"/>
    </source>
</evidence>
<dbReference type="GO" id="GO:0030729">
    <property type="term" value="F:acetoacetate-CoA ligase activity"/>
    <property type="evidence" value="ECO:0007669"/>
    <property type="project" value="InterPro"/>
</dbReference>
<dbReference type="NCBIfam" id="NF002937">
    <property type="entry name" value="PRK03584.1"/>
    <property type="match status" value="1"/>
</dbReference>
<proteinExistence type="inferred from homology"/>
<dbReference type="Gene3D" id="3.40.50.12780">
    <property type="entry name" value="N-terminal domain of ligase-like"/>
    <property type="match status" value="1"/>
</dbReference>
<evidence type="ECO:0000256" key="4">
    <source>
        <dbReference type="ARBA" id="ARBA00022840"/>
    </source>
</evidence>
<reference evidence="7" key="2">
    <citation type="submission" date="2020-09" db="EMBL/GenBank/DDBJ databases">
        <authorList>
            <person name="Sun Q."/>
            <person name="Zhou Y."/>
        </authorList>
    </citation>
    <scope>NUCLEOTIDE SEQUENCE</scope>
    <source>
        <strain evidence="7">CGMCC 1.12187</strain>
    </source>
</reference>
<evidence type="ECO:0000256" key="3">
    <source>
        <dbReference type="ARBA" id="ARBA00022741"/>
    </source>
</evidence>
<dbReference type="SUPFAM" id="SSF56801">
    <property type="entry name" value="Acetyl-CoA synthetase-like"/>
    <property type="match status" value="1"/>
</dbReference>
<accession>A0A917GKR2</accession>
<organism evidence="7 8">
    <name type="scientific">Kocuria dechangensis</name>
    <dbReference type="NCBI Taxonomy" id="1176249"/>
    <lineage>
        <taxon>Bacteria</taxon>
        <taxon>Bacillati</taxon>
        <taxon>Actinomycetota</taxon>
        <taxon>Actinomycetes</taxon>
        <taxon>Micrococcales</taxon>
        <taxon>Micrococcaceae</taxon>
        <taxon>Kocuria</taxon>
    </lineage>
</organism>
<comment type="caution">
    <text evidence="7">The sequence shown here is derived from an EMBL/GenBank/DDBJ whole genome shotgun (WGS) entry which is preliminary data.</text>
</comment>
<dbReference type="InterPro" id="IPR020845">
    <property type="entry name" value="AMP-binding_CS"/>
</dbReference>
<dbReference type="InterPro" id="IPR025110">
    <property type="entry name" value="AMP-bd_C"/>
</dbReference>
<dbReference type="GO" id="GO:0005524">
    <property type="term" value="F:ATP binding"/>
    <property type="evidence" value="ECO:0007669"/>
    <property type="project" value="UniProtKB-KW"/>
</dbReference>
<name>A0A917GKR2_9MICC</name>
<dbReference type="InterPro" id="IPR042099">
    <property type="entry name" value="ANL_N_sf"/>
</dbReference>
<dbReference type="InterPro" id="IPR045851">
    <property type="entry name" value="AMP-bd_C_sf"/>
</dbReference>
<keyword evidence="8" id="KW-1185">Reference proteome</keyword>
<dbReference type="Pfam" id="PF13193">
    <property type="entry name" value="AMP-binding_C"/>
    <property type="match status" value="1"/>
</dbReference>
<gene>
    <name evidence="7" type="primary">acsA</name>
    <name evidence="7" type="ORF">GCM10011374_09410</name>
</gene>
<dbReference type="GO" id="GO:0006629">
    <property type="term" value="P:lipid metabolic process"/>
    <property type="evidence" value="ECO:0007669"/>
    <property type="project" value="InterPro"/>
</dbReference>
<evidence type="ECO:0000313" key="7">
    <source>
        <dbReference type="EMBL" id="GGG49119.1"/>
    </source>
</evidence>
<reference evidence="7" key="1">
    <citation type="journal article" date="2014" name="Int. J. Syst. Evol. Microbiol.">
        <title>Complete genome sequence of Corynebacterium casei LMG S-19264T (=DSM 44701T), isolated from a smear-ripened cheese.</title>
        <authorList>
            <consortium name="US DOE Joint Genome Institute (JGI-PGF)"/>
            <person name="Walter F."/>
            <person name="Albersmeier A."/>
            <person name="Kalinowski J."/>
            <person name="Ruckert C."/>
        </authorList>
    </citation>
    <scope>NUCLEOTIDE SEQUENCE</scope>
    <source>
        <strain evidence="7">CGMCC 1.12187</strain>
    </source>
</reference>
<dbReference type="PROSITE" id="PS00455">
    <property type="entry name" value="AMP_BINDING"/>
    <property type="match status" value="1"/>
</dbReference>
<dbReference type="InterPro" id="IPR005914">
    <property type="entry name" value="Acac_CoA_synth"/>
</dbReference>
<feature type="domain" description="AMP-dependent synthetase/ligase" evidence="5">
    <location>
        <begin position="110"/>
        <end position="477"/>
    </location>
</feature>
<evidence type="ECO:0000259" key="5">
    <source>
        <dbReference type="Pfam" id="PF00501"/>
    </source>
</evidence>
<dbReference type="NCBIfam" id="TIGR01217">
    <property type="entry name" value="ac_ac_CoA_syn"/>
    <property type="match status" value="1"/>
</dbReference>
<feature type="domain" description="AMP-binding enzyme C-terminal" evidence="6">
    <location>
        <begin position="548"/>
        <end position="618"/>
    </location>
</feature>
<dbReference type="Proteomes" id="UP000638848">
    <property type="component" value="Unassembled WGS sequence"/>
</dbReference>
<dbReference type="EMBL" id="BMEQ01000003">
    <property type="protein sequence ID" value="GGG49119.1"/>
    <property type="molecule type" value="Genomic_DNA"/>
</dbReference>
<dbReference type="InterPro" id="IPR000873">
    <property type="entry name" value="AMP-dep_synth/lig_dom"/>
</dbReference>
<keyword evidence="2 7" id="KW-0436">Ligase</keyword>
<dbReference type="Gene3D" id="3.30.300.30">
    <property type="match status" value="1"/>
</dbReference>